<name>A0A9W6BPL8_9CHLO</name>
<feature type="region of interest" description="Disordered" evidence="3">
    <location>
        <begin position="87"/>
        <end position="118"/>
    </location>
</feature>
<keyword evidence="5" id="KW-1185">Reference proteome</keyword>
<gene>
    <name evidence="4" type="primary">PLEST001937</name>
    <name evidence="4" type="ORF">PLESTB_001011900</name>
</gene>
<dbReference type="AlphaFoldDB" id="A0A9W6BPL8"/>
<dbReference type="InterPro" id="IPR018627">
    <property type="entry name" value="ELP6"/>
</dbReference>
<comment type="caution">
    <text evidence="4">The sequence shown here is derived from an EMBL/GenBank/DDBJ whole genome shotgun (WGS) entry which is preliminary data.</text>
</comment>
<comment type="similarity">
    <text evidence="2">Belongs to the ELP6 family.</text>
</comment>
<proteinExistence type="inferred from homology"/>
<evidence type="ECO:0000256" key="1">
    <source>
        <dbReference type="ARBA" id="ARBA00005043"/>
    </source>
</evidence>
<protein>
    <recommendedName>
        <fullName evidence="6">Elongator complex protein 6</fullName>
    </recommendedName>
</protein>
<evidence type="ECO:0000256" key="3">
    <source>
        <dbReference type="SAM" id="MobiDB-lite"/>
    </source>
</evidence>
<comment type="pathway">
    <text evidence="1">tRNA modification; 5-methoxycarbonylmethyl-2-thiouridine-tRNA biosynthesis.</text>
</comment>
<dbReference type="GO" id="GO:0002098">
    <property type="term" value="P:tRNA wobble uridine modification"/>
    <property type="evidence" value="ECO:0007669"/>
    <property type="project" value="InterPro"/>
</dbReference>
<dbReference type="InterPro" id="IPR027417">
    <property type="entry name" value="P-loop_NTPase"/>
</dbReference>
<evidence type="ECO:0000313" key="4">
    <source>
        <dbReference type="EMBL" id="GLC55660.1"/>
    </source>
</evidence>
<reference evidence="4 5" key="1">
    <citation type="journal article" date="2023" name="Commun. Biol.">
        <title>Reorganization of the ancestral sex-determining regions during the evolution of trioecy in Pleodorina starrii.</title>
        <authorList>
            <person name="Takahashi K."/>
            <person name="Suzuki S."/>
            <person name="Kawai-Toyooka H."/>
            <person name="Yamamoto K."/>
            <person name="Hamaji T."/>
            <person name="Ootsuki R."/>
            <person name="Yamaguchi H."/>
            <person name="Kawachi M."/>
            <person name="Higashiyama T."/>
            <person name="Nozaki H."/>
        </authorList>
    </citation>
    <scope>NUCLEOTIDE SEQUENCE [LARGE SCALE GENOMIC DNA]</scope>
    <source>
        <strain evidence="4 5">NIES-4479</strain>
    </source>
</reference>
<dbReference type="Gene3D" id="3.40.50.300">
    <property type="entry name" value="P-loop containing nucleotide triphosphate hydrolases"/>
    <property type="match status" value="1"/>
</dbReference>
<organism evidence="4 5">
    <name type="scientific">Pleodorina starrii</name>
    <dbReference type="NCBI Taxonomy" id="330485"/>
    <lineage>
        <taxon>Eukaryota</taxon>
        <taxon>Viridiplantae</taxon>
        <taxon>Chlorophyta</taxon>
        <taxon>core chlorophytes</taxon>
        <taxon>Chlorophyceae</taxon>
        <taxon>CS clade</taxon>
        <taxon>Chlamydomonadales</taxon>
        <taxon>Volvocaceae</taxon>
        <taxon>Pleodorina</taxon>
    </lineage>
</organism>
<accession>A0A9W6BPL8</accession>
<dbReference type="PANTHER" id="PTHR16184">
    <property type="entry name" value="ELONGATOR COMPLEX PROTEIN 6"/>
    <property type="match status" value="1"/>
</dbReference>
<evidence type="ECO:0008006" key="6">
    <source>
        <dbReference type="Google" id="ProtNLM"/>
    </source>
</evidence>
<evidence type="ECO:0000313" key="5">
    <source>
        <dbReference type="Proteomes" id="UP001165080"/>
    </source>
</evidence>
<sequence>MTPHESSQAAECFRAGEVGLTLIRSSLGISYSFLVQQYLRILLQQGYMVVLVAVEQSVERYQYALKKTGLNLLPYQQSGQLKVVQPPLAPIGDHPLEPQQLPQQHQQQQRQTQAPHQAAEDAACSGGNCAASVTVGGGGGGCRSALQQLYGAVRGAVEQPQPPPAAAAGVAVILDSLTVLASLRESEAEWAAFLHHCCGAAAPAAAQREAQVPYCVVAGAYGDVPDDGLWLASLEHRANVVVQVEPLPGRIADVDGMVTVTHRFTAQAAAGASQPQSPPPPLWDAGSYCPWRKSLYFKSSELAIKWMDRVTARELL</sequence>
<feature type="compositionally biased region" description="Low complexity" evidence="3">
    <location>
        <begin position="98"/>
        <end position="117"/>
    </location>
</feature>
<dbReference type="PANTHER" id="PTHR16184:SF6">
    <property type="entry name" value="ELONGATOR COMPLEX PROTEIN 6"/>
    <property type="match status" value="1"/>
</dbReference>
<dbReference type="Proteomes" id="UP001165080">
    <property type="component" value="Unassembled WGS sequence"/>
</dbReference>
<dbReference type="EMBL" id="BRXU01000013">
    <property type="protein sequence ID" value="GLC55660.1"/>
    <property type="molecule type" value="Genomic_DNA"/>
</dbReference>
<dbReference type="GO" id="GO:0033588">
    <property type="term" value="C:elongator holoenzyme complex"/>
    <property type="evidence" value="ECO:0007669"/>
    <property type="project" value="InterPro"/>
</dbReference>
<evidence type="ECO:0000256" key="2">
    <source>
        <dbReference type="ARBA" id="ARBA00008837"/>
    </source>
</evidence>